<reference evidence="4" key="1">
    <citation type="journal article" date="2019" name="Int. J. Syst. Evol. Microbiol.">
        <title>The Global Catalogue of Microorganisms (GCM) 10K type strain sequencing project: providing services to taxonomists for standard genome sequencing and annotation.</title>
        <authorList>
            <consortium name="The Broad Institute Genomics Platform"/>
            <consortium name="The Broad Institute Genome Sequencing Center for Infectious Disease"/>
            <person name="Wu L."/>
            <person name="Ma J."/>
        </authorList>
    </citation>
    <scope>NUCLEOTIDE SEQUENCE [LARGE SCALE GENOMIC DNA]</scope>
    <source>
        <strain evidence="4">CCM 7043</strain>
    </source>
</reference>
<name>A0ABW4V9I7_9MICO</name>
<proteinExistence type="predicted"/>
<evidence type="ECO:0000259" key="2">
    <source>
        <dbReference type="Pfam" id="PF19843"/>
    </source>
</evidence>
<dbReference type="EMBL" id="JBHUHF010000001">
    <property type="protein sequence ID" value="MFD2027396.1"/>
    <property type="molecule type" value="Genomic_DNA"/>
</dbReference>
<evidence type="ECO:0000313" key="3">
    <source>
        <dbReference type="EMBL" id="MFD2027396.1"/>
    </source>
</evidence>
<dbReference type="PROSITE" id="PS51257">
    <property type="entry name" value="PROKAR_LIPOPROTEIN"/>
    <property type="match status" value="1"/>
</dbReference>
<comment type="caution">
    <text evidence="3">The sequence shown here is derived from an EMBL/GenBank/DDBJ whole genome shotgun (WGS) entry which is preliminary data.</text>
</comment>
<gene>
    <name evidence="3" type="ORF">ACFSL2_17940</name>
</gene>
<feature type="domain" description="DUF6318" evidence="2">
    <location>
        <begin position="48"/>
        <end position="184"/>
    </location>
</feature>
<feature type="compositionally biased region" description="Pro residues" evidence="1">
    <location>
        <begin position="37"/>
        <end position="48"/>
    </location>
</feature>
<sequence>MRVAGLVVGVGLALSACTGPPDAEPSPSGEPTSAAPAPGPSSSPPGPAKPERPDAMKRKDAKGAAAAAEYYLSLYSYTKATGDTEEWNTMSHRACSFCKTVSERAKEIKANGESFTGGKLATEVLDEYVRDDLTGIFPLDIQITQAAYTTRSSSGKVIDESKRATDIRRIEMGRQDGAWVVVTVAPVPGAES</sequence>
<evidence type="ECO:0000256" key="1">
    <source>
        <dbReference type="SAM" id="MobiDB-lite"/>
    </source>
</evidence>
<dbReference type="RefSeq" id="WP_377200850.1">
    <property type="nucleotide sequence ID" value="NZ_JBHUHF010000001.1"/>
</dbReference>
<protein>
    <submittedName>
        <fullName evidence="3">DUF6318 family protein</fullName>
    </submittedName>
</protein>
<feature type="compositionally biased region" description="Low complexity" evidence="1">
    <location>
        <begin position="25"/>
        <end position="36"/>
    </location>
</feature>
<feature type="region of interest" description="Disordered" evidence="1">
    <location>
        <begin position="15"/>
        <end position="60"/>
    </location>
</feature>
<feature type="compositionally biased region" description="Basic and acidic residues" evidence="1">
    <location>
        <begin position="49"/>
        <end position="60"/>
    </location>
</feature>
<dbReference type="Proteomes" id="UP001597338">
    <property type="component" value="Unassembled WGS sequence"/>
</dbReference>
<dbReference type="InterPro" id="IPR046281">
    <property type="entry name" value="DUF6318"/>
</dbReference>
<accession>A0ABW4V9I7</accession>
<organism evidence="3 4">
    <name type="scientific">Promicromonospora aerolata</name>
    <dbReference type="NCBI Taxonomy" id="195749"/>
    <lineage>
        <taxon>Bacteria</taxon>
        <taxon>Bacillati</taxon>
        <taxon>Actinomycetota</taxon>
        <taxon>Actinomycetes</taxon>
        <taxon>Micrococcales</taxon>
        <taxon>Promicromonosporaceae</taxon>
        <taxon>Promicromonospora</taxon>
    </lineage>
</organism>
<evidence type="ECO:0000313" key="4">
    <source>
        <dbReference type="Proteomes" id="UP001597338"/>
    </source>
</evidence>
<keyword evidence="4" id="KW-1185">Reference proteome</keyword>
<dbReference type="Pfam" id="PF19843">
    <property type="entry name" value="DUF6318"/>
    <property type="match status" value="1"/>
</dbReference>